<accession>F8D5C9</accession>
<feature type="domain" description="RDD" evidence="6">
    <location>
        <begin position="12"/>
        <end position="140"/>
    </location>
</feature>
<dbReference type="PANTHER" id="PTHR38480:SF1">
    <property type="entry name" value="SLR0254 PROTEIN"/>
    <property type="match status" value="1"/>
</dbReference>
<dbReference type="InterPro" id="IPR010432">
    <property type="entry name" value="RDD"/>
</dbReference>
<feature type="transmembrane region" description="Helical" evidence="5">
    <location>
        <begin position="55"/>
        <end position="72"/>
    </location>
</feature>
<evidence type="ECO:0000313" key="7">
    <source>
        <dbReference type="EMBL" id="AEH37629.1"/>
    </source>
</evidence>
<name>F8D5C9_HALXS</name>
<dbReference type="RefSeq" id="WP_013880519.1">
    <property type="nucleotide sequence ID" value="NC_015666.1"/>
</dbReference>
<dbReference type="KEGG" id="hxa:Halxa_3013"/>
<dbReference type="PANTHER" id="PTHR38480">
    <property type="entry name" value="SLR0254 PROTEIN"/>
    <property type="match status" value="1"/>
</dbReference>
<evidence type="ECO:0000256" key="3">
    <source>
        <dbReference type="ARBA" id="ARBA00022989"/>
    </source>
</evidence>
<dbReference type="AlphaFoldDB" id="F8D5C9"/>
<sequence length="147" mass="15456">MVGSRRSTLNHAGLLERGVAWFVDGIVMFILLFVAIVLVLLLFSPDGAPAEAAEGIAAIIGLVASTAYYMVTEAKWGRTPGKMLLGLRVVHLDGRPCTGSGAVIRNITKVLGGSSLFPVVIAILLVLSSDDNQRLGDMLGDTTVVHA</sequence>
<reference evidence="7 8" key="1">
    <citation type="journal article" date="2012" name="Stand. Genomic Sci.">
        <title>Complete genome sequence of Halopiger xanaduensis type strain (SH-6(T)).</title>
        <authorList>
            <person name="Anderson I."/>
            <person name="Tindall B.J."/>
            <person name="Rohde M."/>
            <person name="Lucas S."/>
            <person name="Han J."/>
            <person name="Lapidus A."/>
            <person name="Cheng J.F."/>
            <person name="Goodwin L."/>
            <person name="Pitluck S."/>
            <person name="Peters L."/>
            <person name="Pati A."/>
            <person name="Mikhailova N."/>
            <person name="Pagani I."/>
            <person name="Teshima H."/>
            <person name="Han C."/>
            <person name="Tapia R."/>
            <person name="Land M."/>
            <person name="Woyke T."/>
            <person name="Klenk H.P."/>
            <person name="Kyrpides N."/>
            <person name="Ivanova N."/>
        </authorList>
    </citation>
    <scope>NUCLEOTIDE SEQUENCE [LARGE SCALE GENOMIC DNA]</scope>
    <source>
        <strain evidence="8">DSM 18323 / JCM 14033 / SH-6</strain>
    </source>
</reference>
<keyword evidence="3 5" id="KW-1133">Transmembrane helix</keyword>
<comment type="subcellular location">
    <subcellularLocation>
        <location evidence="1">Membrane</location>
        <topology evidence="1">Multi-pass membrane protein</topology>
    </subcellularLocation>
</comment>
<evidence type="ECO:0000259" key="6">
    <source>
        <dbReference type="Pfam" id="PF06271"/>
    </source>
</evidence>
<gene>
    <name evidence="7" type="ordered locus">Halxa_3013</name>
</gene>
<dbReference type="eggNOG" id="arCOG03633">
    <property type="taxonomic scope" value="Archaea"/>
</dbReference>
<keyword evidence="4 5" id="KW-0472">Membrane</keyword>
<evidence type="ECO:0000256" key="1">
    <source>
        <dbReference type="ARBA" id="ARBA00004141"/>
    </source>
</evidence>
<organism evidence="7 8">
    <name type="scientific">Halopiger xanaduensis (strain DSM 18323 / JCM 14033 / SH-6)</name>
    <dbReference type="NCBI Taxonomy" id="797210"/>
    <lineage>
        <taxon>Archaea</taxon>
        <taxon>Methanobacteriati</taxon>
        <taxon>Methanobacteriota</taxon>
        <taxon>Stenosarchaea group</taxon>
        <taxon>Halobacteria</taxon>
        <taxon>Halobacteriales</taxon>
        <taxon>Natrialbaceae</taxon>
        <taxon>Halopiger</taxon>
    </lineage>
</organism>
<dbReference type="HOGENOM" id="CLU_053152_7_0_2"/>
<feature type="transmembrane region" description="Helical" evidence="5">
    <location>
        <begin position="110"/>
        <end position="129"/>
    </location>
</feature>
<dbReference type="GO" id="GO:0016020">
    <property type="term" value="C:membrane"/>
    <property type="evidence" value="ECO:0007669"/>
    <property type="project" value="UniProtKB-SubCell"/>
</dbReference>
<keyword evidence="8" id="KW-1185">Reference proteome</keyword>
<evidence type="ECO:0000256" key="4">
    <source>
        <dbReference type="ARBA" id="ARBA00023136"/>
    </source>
</evidence>
<evidence type="ECO:0000256" key="5">
    <source>
        <dbReference type="SAM" id="Phobius"/>
    </source>
</evidence>
<dbReference type="STRING" id="797210.Halxa_3013"/>
<evidence type="ECO:0000256" key="2">
    <source>
        <dbReference type="ARBA" id="ARBA00022692"/>
    </source>
</evidence>
<keyword evidence="2 5" id="KW-0812">Transmembrane</keyword>
<dbReference type="EMBL" id="CP002839">
    <property type="protein sequence ID" value="AEH37629.1"/>
    <property type="molecule type" value="Genomic_DNA"/>
</dbReference>
<dbReference type="Pfam" id="PF06271">
    <property type="entry name" value="RDD"/>
    <property type="match status" value="1"/>
</dbReference>
<dbReference type="GeneID" id="10797966"/>
<proteinExistence type="predicted"/>
<evidence type="ECO:0000313" key="8">
    <source>
        <dbReference type="Proteomes" id="UP000006794"/>
    </source>
</evidence>
<feature type="transmembrane region" description="Helical" evidence="5">
    <location>
        <begin position="21"/>
        <end position="43"/>
    </location>
</feature>
<protein>
    <submittedName>
        <fullName evidence="7">RDD domain containing protein</fullName>
    </submittedName>
</protein>
<dbReference type="Proteomes" id="UP000006794">
    <property type="component" value="Chromosome"/>
</dbReference>
<dbReference type="OrthoDB" id="288430at2157"/>